<dbReference type="EMBL" id="PXYL01000009">
    <property type="protein sequence ID" value="PSJ59014.1"/>
    <property type="molecule type" value="Genomic_DNA"/>
</dbReference>
<reference evidence="7 8" key="1">
    <citation type="submission" date="2018-03" db="EMBL/GenBank/DDBJ databases">
        <title>The draft genome of Mesorhizobium soli JCM 19897.</title>
        <authorList>
            <person name="Li L."/>
            <person name="Liu L."/>
            <person name="Liang L."/>
            <person name="Wang T."/>
            <person name="Zhang X."/>
        </authorList>
    </citation>
    <scope>NUCLEOTIDE SEQUENCE [LARGE SCALE GENOMIC DNA]</scope>
    <source>
        <strain evidence="7 8">JCM 19897</strain>
    </source>
</reference>
<dbReference type="GO" id="GO:0015658">
    <property type="term" value="F:branched-chain amino acid transmembrane transporter activity"/>
    <property type="evidence" value="ECO:0007669"/>
    <property type="project" value="InterPro"/>
</dbReference>
<dbReference type="PANTHER" id="PTHR30482:SF10">
    <property type="entry name" value="HIGH-AFFINITY BRANCHED-CHAIN AMINO ACID TRANSPORT PROTEIN BRAE"/>
    <property type="match status" value="1"/>
</dbReference>
<keyword evidence="5 6" id="KW-0472">Membrane</keyword>
<protein>
    <submittedName>
        <fullName evidence="7">Branched-chain amino acid ABC transporter permease</fullName>
    </submittedName>
</protein>
<evidence type="ECO:0000256" key="1">
    <source>
        <dbReference type="ARBA" id="ARBA00004651"/>
    </source>
</evidence>
<comment type="caution">
    <text evidence="7">The sequence shown here is derived from an EMBL/GenBank/DDBJ whole genome shotgun (WGS) entry which is preliminary data.</text>
</comment>
<evidence type="ECO:0000256" key="3">
    <source>
        <dbReference type="ARBA" id="ARBA00022692"/>
    </source>
</evidence>
<dbReference type="CDD" id="cd06581">
    <property type="entry name" value="TM_PBP1_LivM_like"/>
    <property type="match status" value="1"/>
</dbReference>
<dbReference type="GO" id="GO:0005886">
    <property type="term" value="C:plasma membrane"/>
    <property type="evidence" value="ECO:0007669"/>
    <property type="project" value="UniProtKB-SubCell"/>
</dbReference>
<dbReference type="Pfam" id="PF02653">
    <property type="entry name" value="BPD_transp_2"/>
    <property type="match status" value="1"/>
</dbReference>
<dbReference type="InterPro" id="IPR043428">
    <property type="entry name" value="LivM-like"/>
</dbReference>
<dbReference type="OrthoDB" id="9814461at2"/>
<dbReference type="PANTHER" id="PTHR30482">
    <property type="entry name" value="HIGH-AFFINITY BRANCHED-CHAIN AMINO ACID TRANSPORT SYSTEM PERMEASE"/>
    <property type="match status" value="1"/>
</dbReference>
<dbReference type="InterPro" id="IPR001851">
    <property type="entry name" value="ABC_transp_permease"/>
</dbReference>
<comment type="subcellular location">
    <subcellularLocation>
        <location evidence="1">Cell membrane</location>
        <topology evidence="1">Multi-pass membrane protein</topology>
    </subcellularLocation>
</comment>
<feature type="transmembrane region" description="Helical" evidence="6">
    <location>
        <begin position="288"/>
        <end position="305"/>
    </location>
</feature>
<keyword evidence="8" id="KW-1185">Reference proteome</keyword>
<evidence type="ECO:0000256" key="5">
    <source>
        <dbReference type="ARBA" id="ARBA00023136"/>
    </source>
</evidence>
<evidence type="ECO:0000313" key="7">
    <source>
        <dbReference type="EMBL" id="PSJ59014.1"/>
    </source>
</evidence>
<evidence type="ECO:0000256" key="6">
    <source>
        <dbReference type="SAM" id="Phobius"/>
    </source>
</evidence>
<dbReference type="Proteomes" id="UP000240653">
    <property type="component" value="Unassembled WGS sequence"/>
</dbReference>
<sequence length="333" mass="36387">MSGAGWIGILALAVVLLAVPHLVSFSQQELLVFLTINVLLVVSYRLLTLTGEWSLAHVVMMGVGAYGSALYSKLFGFPVPLAMLAGAVTAGLIATVLSFPLFRMKGFYFLIGSFAAGEVIRLIWKRFTDPFGGPKGIQRIPGFPEIDLGFLRVDFYQPENYYYFVLAVVLVSLWVLYRIERSRIGLTFHAIHWQDKLSESVGIDTFGHRMLAFVVASFFAGVAGALYAHYLSTVNPNQFNVDTMVYVLIWTIVGGTSRWYGPILGVIALTIIDEVILRGIGADQWRPLLYGAILICAILFLPNGLESLVIRAGEALRGRSASAVTGAAGAEQE</sequence>
<keyword evidence="2" id="KW-1003">Cell membrane</keyword>
<feature type="transmembrane region" description="Helical" evidence="6">
    <location>
        <begin position="30"/>
        <end position="47"/>
    </location>
</feature>
<evidence type="ECO:0000256" key="2">
    <source>
        <dbReference type="ARBA" id="ARBA00022475"/>
    </source>
</evidence>
<accession>A0A2P7S962</accession>
<feature type="transmembrane region" description="Helical" evidence="6">
    <location>
        <begin position="77"/>
        <end position="99"/>
    </location>
</feature>
<evidence type="ECO:0000313" key="8">
    <source>
        <dbReference type="Proteomes" id="UP000240653"/>
    </source>
</evidence>
<evidence type="ECO:0000256" key="4">
    <source>
        <dbReference type="ARBA" id="ARBA00022989"/>
    </source>
</evidence>
<keyword evidence="4 6" id="KW-1133">Transmembrane helix</keyword>
<dbReference type="AlphaFoldDB" id="A0A2P7S962"/>
<feature type="transmembrane region" description="Helical" evidence="6">
    <location>
        <begin position="106"/>
        <end position="124"/>
    </location>
</feature>
<gene>
    <name evidence="7" type="ORF">C7I85_18090</name>
</gene>
<feature type="transmembrane region" description="Helical" evidence="6">
    <location>
        <begin position="210"/>
        <end position="230"/>
    </location>
</feature>
<name>A0A2P7S962_9HYPH</name>
<keyword evidence="3 6" id="KW-0812">Transmembrane</keyword>
<proteinExistence type="predicted"/>
<organism evidence="7 8">
    <name type="scientific">Pseudaminobacter soli</name>
    <name type="common">ex Li et al. 2025</name>
    <dbReference type="NCBI Taxonomy" id="1295366"/>
    <lineage>
        <taxon>Bacteria</taxon>
        <taxon>Pseudomonadati</taxon>
        <taxon>Pseudomonadota</taxon>
        <taxon>Alphaproteobacteria</taxon>
        <taxon>Hyphomicrobiales</taxon>
        <taxon>Phyllobacteriaceae</taxon>
        <taxon>Pseudaminobacter</taxon>
    </lineage>
</organism>
<feature type="transmembrane region" description="Helical" evidence="6">
    <location>
        <begin position="161"/>
        <end position="179"/>
    </location>
</feature>